<reference evidence="1" key="1">
    <citation type="journal article" date="2020" name="G3 (Bethesda)">
        <title>High-Quality Assemblies for Three Invasive Social Wasps from the &lt;i&gt;Vespula&lt;/i&gt; Genus.</title>
        <authorList>
            <person name="Harrop T.W.R."/>
            <person name="Guhlin J."/>
            <person name="McLaughlin G.M."/>
            <person name="Permina E."/>
            <person name="Stockwell P."/>
            <person name="Gilligan J."/>
            <person name="Le Lec M.F."/>
            <person name="Gruber M.A.M."/>
            <person name="Quinn O."/>
            <person name="Lovegrove M."/>
            <person name="Duncan E.J."/>
            <person name="Remnant E.J."/>
            <person name="Van Eeckhoven J."/>
            <person name="Graham B."/>
            <person name="Knapp R.A."/>
            <person name="Langford K.W."/>
            <person name="Kronenberg Z."/>
            <person name="Press M.O."/>
            <person name="Eacker S.M."/>
            <person name="Wilson-Rankin E.E."/>
            <person name="Purcell J."/>
            <person name="Lester P.J."/>
            <person name="Dearden P.K."/>
        </authorList>
    </citation>
    <scope>NUCLEOTIDE SEQUENCE</scope>
    <source>
        <strain evidence="1">Volc-1</strain>
    </source>
</reference>
<keyword evidence="2" id="KW-1185">Reference proteome</keyword>
<proteinExistence type="predicted"/>
<evidence type="ECO:0000313" key="1">
    <source>
        <dbReference type="EMBL" id="KAF7439317.1"/>
    </source>
</evidence>
<dbReference type="EMBL" id="JACSDY010000001">
    <property type="protein sequence ID" value="KAF7439317.1"/>
    <property type="molecule type" value="Genomic_DNA"/>
</dbReference>
<dbReference type="Proteomes" id="UP000600918">
    <property type="component" value="Unassembled WGS sequence"/>
</dbReference>
<sequence length="150" mass="16870">MKKNPVAHFGDVAPLNPEINEANTILLSLMGDPPIQADPLTRSLESKRACLSQYKFDYSRNKEQLARIAMMLFVGFVSTKSLGTFTTSRSSGKLIVSWARYERVLHLRLKLPSVVCKRVHNVPAVEIYVFLSVSQAKVQHRVTLSSYGFD</sequence>
<name>A0A834PGP5_VESPE</name>
<protein>
    <submittedName>
        <fullName evidence="1">Uncharacterized protein</fullName>
    </submittedName>
</protein>
<evidence type="ECO:0000313" key="2">
    <source>
        <dbReference type="Proteomes" id="UP000600918"/>
    </source>
</evidence>
<gene>
    <name evidence="1" type="ORF">H0235_001708</name>
</gene>
<organism evidence="1 2">
    <name type="scientific">Vespula pensylvanica</name>
    <name type="common">Western yellow jacket</name>
    <name type="synonym">Wasp</name>
    <dbReference type="NCBI Taxonomy" id="30213"/>
    <lineage>
        <taxon>Eukaryota</taxon>
        <taxon>Metazoa</taxon>
        <taxon>Ecdysozoa</taxon>
        <taxon>Arthropoda</taxon>
        <taxon>Hexapoda</taxon>
        <taxon>Insecta</taxon>
        <taxon>Pterygota</taxon>
        <taxon>Neoptera</taxon>
        <taxon>Endopterygota</taxon>
        <taxon>Hymenoptera</taxon>
        <taxon>Apocrita</taxon>
        <taxon>Aculeata</taxon>
        <taxon>Vespoidea</taxon>
        <taxon>Vespidae</taxon>
        <taxon>Vespinae</taxon>
        <taxon>Vespula</taxon>
    </lineage>
</organism>
<comment type="caution">
    <text evidence="1">The sequence shown here is derived from an EMBL/GenBank/DDBJ whole genome shotgun (WGS) entry which is preliminary data.</text>
</comment>
<accession>A0A834PGP5</accession>
<dbReference type="AlphaFoldDB" id="A0A834PGP5"/>